<proteinExistence type="predicted"/>
<protein>
    <recommendedName>
        <fullName evidence="1">VWFA domain-containing protein</fullName>
    </recommendedName>
</protein>
<evidence type="ECO:0000259" key="1">
    <source>
        <dbReference type="Pfam" id="PF13519"/>
    </source>
</evidence>
<dbReference type="Pfam" id="PF13519">
    <property type="entry name" value="VWA_2"/>
    <property type="match status" value="1"/>
</dbReference>
<reference evidence="2 3" key="1">
    <citation type="submission" date="2018-01" db="EMBL/GenBank/DDBJ databases">
        <title>A novel member of the phylum Bacteroidetes isolated from glacier ice.</title>
        <authorList>
            <person name="Liu Q."/>
            <person name="Xin Y.-H."/>
        </authorList>
    </citation>
    <scope>NUCLEOTIDE SEQUENCE [LARGE SCALE GENOMIC DNA]</scope>
    <source>
        <strain evidence="2 3">RB1R16</strain>
    </source>
</reference>
<name>A0A2S7SYJ0_9BACT</name>
<dbReference type="OrthoDB" id="9766740at2"/>
<dbReference type="InterPro" id="IPR002035">
    <property type="entry name" value="VWF_A"/>
</dbReference>
<feature type="domain" description="VWFA" evidence="1">
    <location>
        <begin position="177"/>
        <end position="275"/>
    </location>
</feature>
<accession>A0A2S7SYJ0</accession>
<dbReference type="SUPFAM" id="SSF53300">
    <property type="entry name" value="vWA-like"/>
    <property type="match status" value="1"/>
</dbReference>
<dbReference type="RefSeq" id="WP_105038476.1">
    <property type="nucleotide sequence ID" value="NZ_PPSL01000002.1"/>
</dbReference>
<keyword evidence="3" id="KW-1185">Reference proteome</keyword>
<evidence type="ECO:0000313" key="2">
    <source>
        <dbReference type="EMBL" id="PQJ11596.1"/>
    </source>
</evidence>
<dbReference type="CDD" id="cd00198">
    <property type="entry name" value="vWFA"/>
    <property type="match status" value="1"/>
</dbReference>
<evidence type="ECO:0000313" key="3">
    <source>
        <dbReference type="Proteomes" id="UP000239872"/>
    </source>
</evidence>
<dbReference type="Gene3D" id="3.40.50.410">
    <property type="entry name" value="von Willebrand factor, type A domain"/>
    <property type="match status" value="1"/>
</dbReference>
<gene>
    <name evidence="2" type="ORF">CJD36_007310</name>
</gene>
<dbReference type="EMBL" id="PPSL01000002">
    <property type="protein sequence ID" value="PQJ11596.1"/>
    <property type="molecule type" value="Genomic_DNA"/>
</dbReference>
<sequence length="365" mass="41541">MEGFLFSKFTPEDANKTPFDKLLGVFTEMLQYTNGDAGEALSWLSQLDKQYGLTNKDYGIGDFIDDLKENGYIKENEQNGTFKITSKTEQVIRKRSLEDIFGKLKKSKSGSHRTFKTGQGDEPNPETRAYEFGDAPESINYTGSLNNAFINHGIDKLTMHQSDLEIHETDFKAQTSTVLMIDISHSMILYGEDRITPAKRVAMALSELITTRYPKDTLDIVVFGNDAWQIEMKDLPYLEVGPYHTNTVAGLELAMELLRRRKNPNKQIFMITDGKPTCLKIGNKYYKNSFGIDSKILNRTLNLAGQLRKLKIPVITFMIAQDPYLQDFVRNFTEVNGGKAFYSSLDGLGSFVFEDYERNKKKTVR</sequence>
<comment type="caution">
    <text evidence="2">The sequence shown here is derived from an EMBL/GenBank/DDBJ whole genome shotgun (WGS) entry which is preliminary data.</text>
</comment>
<organism evidence="2 3">
    <name type="scientific">Flavipsychrobacter stenotrophus</name>
    <dbReference type="NCBI Taxonomy" id="2077091"/>
    <lineage>
        <taxon>Bacteria</taxon>
        <taxon>Pseudomonadati</taxon>
        <taxon>Bacteroidota</taxon>
        <taxon>Chitinophagia</taxon>
        <taxon>Chitinophagales</taxon>
        <taxon>Chitinophagaceae</taxon>
        <taxon>Flavipsychrobacter</taxon>
    </lineage>
</organism>
<dbReference type="AlphaFoldDB" id="A0A2S7SYJ0"/>
<dbReference type="Proteomes" id="UP000239872">
    <property type="component" value="Unassembled WGS sequence"/>
</dbReference>
<dbReference type="InterPro" id="IPR036465">
    <property type="entry name" value="vWFA_dom_sf"/>
</dbReference>